<dbReference type="Pfam" id="PF00733">
    <property type="entry name" value="Asn_synthase"/>
    <property type="match status" value="1"/>
</dbReference>
<sequence length="607" mass="66064">MIRFAGILDPRGAHHPELLDRMAGTFDGRAKVISAGPVAVAWTGGGAGQVIVDDDTGVVVAMQGAPRLRDGATGHLQGRSLAREIAGLYVRNGQEILDRLQGDFALALVDPARERALLATDRFGVRRMHVAQRGDQVLFGTELTPLKAGLPDGGRLSPEALYRYLYFYAVPAPHTIYQDVNRLEAGHCFDWTPSRGELRRYWVPEFGSAGAFDPRVARERLFHALDRAVERVHASSSQVGAFLSGGLDSSVVAGLASRHGPTPCFHVSFDDAPFDESGYARRAANWFGLPLEETCLAADTAQDLLLRLSRHFDEPFGNSSAIPAALCAQQARAKGVDFMLAGDGGDEIFGGNERYVRQKLIARWETALPARLRRALASMPGGLQRGPLRRLARISALSERPLSERMLDGASVLDADPFDVLHPDLAAGVRAHGPVDDMQAYATGCPSDDWLYTLHYVDMKYTLADNDLRKVAAACDLAGVEFAYPMLDEDVVEVALSVPSDHLIRRLRLRHFYKNAVAGFLPSDIINKKKQGFGMPFSQWLAADPGLNKLAQDALADLEQRDIIAPAYIHMARSGLSEDNAAGLRGAAWDLVVLELWLKAHAPGAPV</sequence>
<dbReference type="PIRSF" id="PIRSF001589">
    <property type="entry name" value="Asn_synthetase_glu-h"/>
    <property type="match status" value="1"/>
</dbReference>
<evidence type="ECO:0000256" key="6">
    <source>
        <dbReference type="ARBA" id="ARBA00048741"/>
    </source>
</evidence>
<evidence type="ECO:0000259" key="7">
    <source>
        <dbReference type="Pfam" id="PF00733"/>
    </source>
</evidence>
<dbReference type="Gene3D" id="3.40.50.620">
    <property type="entry name" value="HUPs"/>
    <property type="match status" value="2"/>
</dbReference>
<keyword evidence="10" id="KW-1185">Reference proteome</keyword>
<dbReference type="InterPro" id="IPR017932">
    <property type="entry name" value="GATase_2_dom"/>
</dbReference>
<dbReference type="InterPro" id="IPR006426">
    <property type="entry name" value="Asn_synth_AEB"/>
</dbReference>
<dbReference type="InterPro" id="IPR001962">
    <property type="entry name" value="Asn_synthase"/>
</dbReference>
<proteinExistence type="inferred from homology"/>
<feature type="domain" description="Glutamine amidotransferase type-2" evidence="8">
    <location>
        <begin position="87"/>
        <end position="147"/>
    </location>
</feature>
<evidence type="ECO:0000256" key="5">
    <source>
        <dbReference type="ARBA" id="ARBA00022840"/>
    </source>
</evidence>
<comment type="similarity">
    <text evidence="2">Belongs to the asparagine synthetase family.</text>
</comment>
<comment type="catalytic activity">
    <reaction evidence="6">
        <text>L-aspartate + L-glutamine + ATP + H2O = L-asparagine + L-glutamate + AMP + diphosphate + H(+)</text>
        <dbReference type="Rhea" id="RHEA:12228"/>
        <dbReference type="ChEBI" id="CHEBI:15377"/>
        <dbReference type="ChEBI" id="CHEBI:15378"/>
        <dbReference type="ChEBI" id="CHEBI:29985"/>
        <dbReference type="ChEBI" id="CHEBI:29991"/>
        <dbReference type="ChEBI" id="CHEBI:30616"/>
        <dbReference type="ChEBI" id="CHEBI:33019"/>
        <dbReference type="ChEBI" id="CHEBI:58048"/>
        <dbReference type="ChEBI" id="CHEBI:58359"/>
        <dbReference type="ChEBI" id="CHEBI:456215"/>
        <dbReference type="EC" id="6.3.5.4"/>
    </reaction>
</comment>
<protein>
    <recommendedName>
        <fullName evidence="3">asparagine synthase (glutamine-hydrolyzing)</fullName>
        <ecNumber evidence="3">6.3.5.4</ecNumber>
    </recommendedName>
</protein>
<keyword evidence="5" id="KW-0067">ATP-binding</keyword>
<dbReference type="InterPro" id="IPR051786">
    <property type="entry name" value="ASN_synthetase/amidase"/>
</dbReference>
<dbReference type="PANTHER" id="PTHR43284">
    <property type="entry name" value="ASPARAGINE SYNTHETASE (GLUTAMINE-HYDROLYZING)"/>
    <property type="match status" value="1"/>
</dbReference>
<organism evidence="9 10">
    <name type="scientific">Rhodovibrio sodomensis</name>
    <dbReference type="NCBI Taxonomy" id="1088"/>
    <lineage>
        <taxon>Bacteria</taxon>
        <taxon>Pseudomonadati</taxon>
        <taxon>Pseudomonadota</taxon>
        <taxon>Alphaproteobacteria</taxon>
        <taxon>Rhodospirillales</taxon>
        <taxon>Rhodovibrionaceae</taxon>
        <taxon>Rhodovibrio</taxon>
    </lineage>
</organism>
<evidence type="ECO:0000259" key="8">
    <source>
        <dbReference type="Pfam" id="PF13537"/>
    </source>
</evidence>
<comment type="pathway">
    <text evidence="1">Amino-acid biosynthesis; L-asparagine biosynthesis; L-asparagine from L-aspartate (L-Gln route): step 1/1.</text>
</comment>
<evidence type="ECO:0000256" key="3">
    <source>
        <dbReference type="ARBA" id="ARBA00012737"/>
    </source>
</evidence>
<dbReference type="PANTHER" id="PTHR43284:SF1">
    <property type="entry name" value="ASPARAGINE SYNTHETASE"/>
    <property type="match status" value="1"/>
</dbReference>
<evidence type="ECO:0000256" key="2">
    <source>
        <dbReference type="ARBA" id="ARBA00005752"/>
    </source>
</evidence>
<dbReference type="EC" id="6.3.5.4" evidence="3"/>
<gene>
    <name evidence="9" type="ORF">CKO28_13065</name>
</gene>
<dbReference type="InterPro" id="IPR029055">
    <property type="entry name" value="Ntn_hydrolases_N"/>
</dbReference>
<comment type="caution">
    <text evidence="9">The sequence shown here is derived from an EMBL/GenBank/DDBJ whole genome shotgun (WGS) entry which is preliminary data.</text>
</comment>
<dbReference type="RefSeq" id="WP_200341286.1">
    <property type="nucleotide sequence ID" value="NZ_NRRL01000034.1"/>
</dbReference>
<dbReference type="Pfam" id="PF13537">
    <property type="entry name" value="GATase_7"/>
    <property type="match status" value="1"/>
</dbReference>
<name>A0ABS1DG96_9PROT</name>
<evidence type="ECO:0000313" key="9">
    <source>
        <dbReference type="EMBL" id="MBK1668962.1"/>
    </source>
</evidence>
<keyword evidence="4" id="KW-0547">Nucleotide-binding</keyword>
<dbReference type="CDD" id="cd01991">
    <property type="entry name" value="Asn_synthase_B_C"/>
    <property type="match status" value="1"/>
</dbReference>
<reference evidence="9 10" key="1">
    <citation type="journal article" date="2020" name="Microorganisms">
        <title>Osmotic Adaptation and Compatible Solute Biosynthesis of Phototrophic Bacteria as Revealed from Genome Analyses.</title>
        <authorList>
            <person name="Imhoff J.F."/>
            <person name="Rahn T."/>
            <person name="Kunzel S."/>
            <person name="Keller A."/>
            <person name="Neulinger S.C."/>
        </authorList>
    </citation>
    <scope>NUCLEOTIDE SEQUENCE [LARGE SCALE GENOMIC DNA]</scope>
    <source>
        <strain evidence="9 10">DSM 9895</strain>
    </source>
</reference>
<feature type="domain" description="Asparagine synthetase" evidence="7">
    <location>
        <begin position="223"/>
        <end position="599"/>
    </location>
</feature>
<dbReference type="Proteomes" id="UP001296873">
    <property type="component" value="Unassembled WGS sequence"/>
</dbReference>
<evidence type="ECO:0000256" key="1">
    <source>
        <dbReference type="ARBA" id="ARBA00005187"/>
    </source>
</evidence>
<dbReference type="InterPro" id="IPR014729">
    <property type="entry name" value="Rossmann-like_a/b/a_fold"/>
</dbReference>
<dbReference type="EMBL" id="NRRL01000034">
    <property type="protein sequence ID" value="MBK1668962.1"/>
    <property type="molecule type" value="Genomic_DNA"/>
</dbReference>
<evidence type="ECO:0000256" key="4">
    <source>
        <dbReference type="ARBA" id="ARBA00022741"/>
    </source>
</evidence>
<dbReference type="SUPFAM" id="SSF56235">
    <property type="entry name" value="N-terminal nucleophile aminohydrolases (Ntn hydrolases)"/>
    <property type="match status" value="1"/>
</dbReference>
<dbReference type="Gene3D" id="3.60.20.10">
    <property type="entry name" value="Glutamine Phosphoribosylpyrophosphate, subunit 1, domain 1"/>
    <property type="match status" value="1"/>
</dbReference>
<accession>A0ABS1DG96</accession>
<dbReference type="SUPFAM" id="SSF52402">
    <property type="entry name" value="Adenine nucleotide alpha hydrolases-like"/>
    <property type="match status" value="1"/>
</dbReference>
<evidence type="ECO:0000313" key="10">
    <source>
        <dbReference type="Proteomes" id="UP001296873"/>
    </source>
</evidence>